<comment type="caution">
    <text evidence="1">The sequence shown here is derived from an EMBL/GenBank/DDBJ whole genome shotgun (WGS) entry which is preliminary data.</text>
</comment>
<protein>
    <submittedName>
        <fullName evidence="1">Uncharacterized protein</fullName>
    </submittedName>
</protein>
<sequence length="104" mass="11429">MSLIPTVYIHSQSHSPSALHLNYPPQSLRTPWPSNSQRAPSPCGNSCNRDMGLSYVKLVHVEPIPAEPFPADPILAEPIAAEPIFGPTRRRFDVHLDDVAGPRP</sequence>
<accession>A0A433QU23</accession>
<keyword evidence="2" id="KW-1185">Reference proteome</keyword>
<proteinExistence type="predicted"/>
<organism evidence="1 2">
    <name type="scientific">Jimgerdemannia flammicorona</name>
    <dbReference type="NCBI Taxonomy" id="994334"/>
    <lineage>
        <taxon>Eukaryota</taxon>
        <taxon>Fungi</taxon>
        <taxon>Fungi incertae sedis</taxon>
        <taxon>Mucoromycota</taxon>
        <taxon>Mucoromycotina</taxon>
        <taxon>Endogonomycetes</taxon>
        <taxon>Endogonales</taxon>
        <taxon>Endogonaceae</taxon>
        <taxon>Jimgerdemannia</taxon>
    </lineage>
</organism>
<evidence type="ECO:0000313" key="2">
    <source>
        <dbReference type="Proteomes" id="UP000274822"/>
    </source>
</evidence>
<gene>
    <name evidence="1" type="ORF">BC938DRAFT_472211</name>
</gene>
<name>A0A433QU23_9FUNG</name>
<dbReference type="EMBL" id="RBNJ01001302">
    <property type="protein sequence ID" value="RUS33293.1"/>
    <property type="molecule type" value="Genomic_DNA"/>
</dbReference>
<reference evidence="1 2" key="1">
    <citation type="journal article" date="2018" name="New Phytol.">
        <title>Phylogenomics of Endogonaceae and evolution of mycorrhizas within Mucoromycota.</title>
        <authorList>
            <person name="Chang Y."/>
            <person name="Desiro A."/>
            <person name="Na H."/>
            <person name="Sandor L."/>
            <person name="Lipzen A."/>
            <person name="Clum A."/>
            <person name="Barry K."/>
            <person name="Grigoriev I.V."/>
            <person name="Martin F.M."/>
            <person name="Stajich J.E."/>
            <person name="Smith M.E."/>
            <person name="Bonito G."/>
            <person name="Spatafora J.W."/>
        </authorList>
    </citation>
    <scope>NUCLEOTIDE SEQUENCE [LARGE SCALE GENOMIC DNA]</scope>
    <source>
        <strain evidence="1 2">AD002</strain>
    </source>
</reference>
<evidence type="ECO:0000313" key="1">
    <source>
        <dbReference type="EMBL" id="RUS33293.1"/>
    </source>
</evidence>
<dbReference type="AlphaFoldDB" id="A0A433QU23"/>
<dbReference type="Proteomes" id="UP000274822">
    <property type="component" value="Unassembled WGS sequence"/>
</dbReference>